<evidence type="ECO:0000256" key="3">
    <source>
        <dbReference type="ARBA" id="ARBA00022833"/>
    </source>
</evidence>
<organism evidence="9 10">
    <name type="scientific">Prunus yedoensis var. nudiflora</name>
    <dbReference type="NCBI Taxonomy" id="2094558"/>
    <lineage>
        <taxon>Eukaryota</taxon>
        <taxon>Viridiplantae</taxon>
        <taxon>Streptophyta</taxon>
        <taxon>Embryophyta</taxon>
        <taxon>Tracheophyta</taxon>
        <taxon>Spermatophyta</taxon>
        <taxon>Magnoliopsida</taxon>
        <taxon>eudicotyledons</taxon>
        <taxon>Gunneridae</taxon>
        <taxon>Pentapetalae</taxon>
        <taxon>rosids</taxon>
        <taxon>fabids</taxon>
        <taxon>Rosales</taxon>
        <taxon>Rosaceae</taxon>
        <taxon>Amygdaloideae</taxon>
        <taxon>Amygdaleae</taxon>
        <taxon>Prunus</taxon>
    </lineage>
</organism>
<dbReference type="STRING" id="2094558.A0A314YNS0"/>
<dbReference type="InterPro" id="IPR012677">
    <property type="entry name" value="Nucleotide-bd_a/b_plait_sf"/>
</dbReference>
<evidence type="ECO:0000259" key="8">
    <source>
        <dbReference type="PROSITE" id="PS50102"/>
    </source>
</evidence>
<dbReference type="Proteomes" id="UP000250321">
    <property type="component" value="Unassembled WGS sequence"/>
</dbReference>
<reference evidence="9 10" key="1">
    <citation type="submission" date="2018-02" db="EMBL/GenBank/DDBJ databases">
        <title>Draft genome of wild Prunus yedoensis var. nudiflora.</title>
        <authorList>
            <person name="Baek S."/>
            <person name="Kim J.-H."/>
            <person name="Choi K."/>
            <person name="Kim G.-B."/>
            <person name="Cho A."/>
            <person name="Jang H."/>
            <person name="Shin C.-H."/>
            <person name="Yu H.-J."/>
            <person name="Mun J.-H."/>
        </authorList>
    </citation>
    <scope>NUCLEOTIDE SEQUENCE [LARGE SCALE GENOMIC DNA]</scope>
    <source>
        <strain evidence="10">cv. Jeju island</strain>
        <tissue evidence="9">Leaf</tissue>
    </source>
</reference>
<comment type="caution">
    <text evidence="9">The sequence shown here is derived from an EMBL/GenBank/DDBJ whole genome shotgun (WGS) entry which is preliminary data.</text>
</comment>
<evidence type="ECO:0000256" key="2">
    <source>
        <dbReference type="ARBA" id="ARBA00022771"/>
    </source>
</evidence>
<gene>
    <name evidence="9" type="ORF">Pyn_02973</name>
</gene>
<keyword evidence="5" id="KW-0238">DNA-binding</keyword>
<dbReference type="FunFam" id="3.30.70.330:FF:000678">
    <property type="entry name" value="zinc finger CCCH domain-containing protein 53-like isoform X2"/>
    <property type="match status" value="1"/>
</dbReference>
<evidence type="ECO:0000256" key="6">
    <source>
        <dbReference type="PROSITE-ProRule" id="PRU00176"/>
    </source>
</evidence>
<evidence type="ECO:0000313" key="10">
    <source>
        <dbReference type="Proteomes" id="UP000250321"/>
    </source>
</evidence>
<keyword evidence="2" id="KW-0863">Zinc-finger</keyword>
<dbReference type="InterPro" id="IPR000504">
    <property type="entry name" value="RRM_dom"/>
</dbReference>
<protein>
    <submittedName>
        <fullName evidence="9">Zinc finger CCCH domain-containing protein 55 isoform X1</fullName>
    </submittedName>
</protein>
<keyword evidence="10" id="KW-1185">Reference proteome</keyword>
<feature type="compositionally biased region" description="Basic and acidic residues" evidence="7">
    <location>
        <begin position="140"/>
        <end position="154"/>
    </location>
</feature>
<dbReference type="SMART" id="SM00360">
    <property type="entry name" value="RRM"/>
    <property type="match status" value="1"/>
</dbReference>
<keyword evidence="3" id="KW-0862">Zinc</keyword>
<dbReference type="OrthoDB" id="1897736at2759"/>
<dbReference type="InterPro" id="IPR034365">
    <property type="entry name" value="AtC3H46-like_RRM"/>
</dbReference>
<dbReference type="CDD" id="cd12458">
    <property type="entry name" value="RRM_AtC3H46_like"/>
    <property type="match status" value="1"/>
</dbReference>
<dbReference type="Pfam" id="PF00076">
    <property type="entry name" value="RRM_1"/>
    <property type="match status" value="1"/>
</dbReference>
<dbReference type="GO" id="GO:0003677">
    <property type="term" value="F:DNA binding"/>
    <property type="evidence" value="ECO:0007669"/>
    <property type="project" value="UniProtKB-KW"/>
</dbReference>
<dbReference type="EMBL" id="PJQY01000727">
    <property type="protein sequence ID" value="PQQ08413.1"/>
    <property type="molecule type" value="Genomic_DNA"/>
</dbReference>
<dbReference type="AlphaFoldDB" id="A0A314YNS0"/>
<keyword evidence="4 6" id="KW-0694">RNA-binding</keyword>
<accession>A0A314YNS0</accession>
<evidence type="ECO:0000313" key="9">
    <source>
        <dbReference type="EMBL" id="PQQ08413.1"/>
    </source>
</evidence>
<proteinExistence type="predicted"/>
<dbReference type="InterPro" id="IPR035979">
    <property type="entry name" value="RBD_domain_sf"/>
</dbReference>
<dbReference type="GO" id="GO:0003723">
    <property type="term" value="F:RNA binding"/>
    <property type="evidence" value="ECO:0007669"/>
    <property type="project" value="UniProtKB-UniRule"/>
</dbReference>
<dbReference type="PROSITE" id="PS50102">
    <property type="entry name" value="RRM"/>
    <property type="match status" value="1"/>
</dbReference>
<sequence>MMRLKTAQQQRLAAASQFMGGGSPTPYSKYMNFLLQQQNDPQRNDLLAMSSVEKASSASRQIYLTFPAESTFKDEDVSEYFCKYGPVQDVRIPYQQKRMFGFVTFVYPETVRLILSKGNPHFICDSRVLVKPYKEKGKVLDKRQQQQQHLERGEFSQSLSPGGLDSRDPYDLQLGGRMFYSAQEMLLRRKLEEQAELQQAIELQGRRVMSLQLPDWKNDRLPHHQRSLSVGAHVPLSPQSHVQINQNVIPFDSIKQEVSEGRVDIPAASISVTAAVAEQHLQKEDNFAFIHNNGIGKNKEQGSYLETPDLQKSSVEQVLPDCLFAAPSNSAGDHLSDLSTTVSDLNDTIITAENKSSSSVNSASCMASH</sequence>
<evidence type="ECO:0000256" key="5">
    <source>
        <dbReference type="ARBA" id="ARBA00023125"/>
    </source>
</evidence>
<evidence type="ECO:0000256" key="1">
    <source>
        <dbReference type="ARBA" id="ARBA00022723"/>
    </source>
</evidence>
<dbReference type="Gene3D" id="3.30.70.330">
    <property type="match status" value="1"/>
</dbReference>
<dbReference type="PANTHER" id="PTHR24009:SF41">
    <property type="entry name" value="ZINC FINGER CCCH DOMAIN-CONTAINING PROTEIN 55"/>
    <property type="match status" value="1"/>
</dbReference>
<name>A0A314YNS0_PRUYE</name>
<evidence type="ECO:0000256" key="4">
    <source>
        <dbReference type="ARBA" id="ARBA00022884"/>
    </source>
</evidence>
<feature type="region of interest" description="Disordered" evidence="7">
    <location>
        <begin position="140"/>
        <end position="167"/>
    </location>
</feature>
<feature type="domain" description="RRM" evidence="8">
    <location>
        <begin position="60"/>
        <end position="136"/>
    </location>
</feature>
<dbReference type="GO" id="GO:0008270">
    <property type="term" value="F:zinc ion binding"/>
    <property type="evidence" value="ECO:0007669"/>
    <property type="project" value="UniProtKB-KW"/>
</dbReference>
<dbReference type="PANTHER" id="PTHR24009">
    <property type="entry name" value="RNA-BINDING (RRM/RBD/RNP MOTIFS)"/>
    <property type="match status" value="1"/>
</dbReference>
<keyword evidence="1" id="KW-0479">Metal-binding</keyword>
<evidence type="ECO:0000256" key="7">
    <source>
        <dbReference type="SAM" id="MobiDB-lite"/>
    </source>
</evidence>
<dbReference type="SUPFAM" id="SSF54928">
    <property type="entry name" value="RNA-binding domain, RBD"/>
    <property type="match status" value="1"/>
</dbReference>